<feature type="domain" description="HD-GYP" evidence="1">
    <location>
        <begin position="18"/>
        <end position="202"/>
    </location>
</feature>
<dbReference type="EMBL" id="CP078093">
    <property type="protein sequence ID" value="QXM06842.1"/>
    <property type="molecule type" value="Genomic_DNA"/>
</dbReference>
<evidence type="ECO:0000313" key="2">
    <source>
        <dbReference type="EMBL" id="QXM06842.1"/>
    </source>
</evidence>
<dbReference type="Pfam" id="PF13487">
    <property type="entry name" value="HD_5"/>
    <property type="match status" value="1"/>
</dbReference>
<name>A0ABX8REI6_9CLOT</name>
<reference evidence="2" key="1">
    <citation type="submission" date="2021-07" db="EMBL/GenBank/DDBJ databases">
        <title>Complete genome sequence of Crassaminicella sp. 143-21, isolated from a deep-sea hydrothermal vent.</title>
        <authorList>
            <person name="Li X."/>
        </authorList>
    </citation>
    <scope>NUCLEOTIDE SEQUENCE</scope>
    <source>
        <strain evidence="2">143-21</strain>
    </source>
</reference>
<dbReference type="PROSITE" id="PS51832">
    <property type="entry name" value="HD_GYP"/>
    <property type="match status" value="1"/>
</dbReference>
<sequence>MALPLKRIHMNTMQQKLSISKNEFDINTIINMLKEKDDITKNHSIMVGVYAKKFGEKLGFSSDDLQELEYAGIVHDIGKIIIPDEILLKKSKLINNEYEIMKRHSLAGYKILKEMKAPRSLLPYVLYHHERIDGKGYPLGLREREIPYKVRLFSICDAYEAMTGDRPYKVALSKQEALERLRLGAGSQFDQELVGLFIRLCF</sequence>
<proteinExistence type="predicted"/>
<gene>
    <name evidence="2" type="ORF">KVH43_03720</name>
</gene>
<organism evidence="2 3">
    <name type="scientific">Crassaminicella indica</name>
    <dbReference type="NCBI Taxonomy" id="2855394"/>
    <lineage>
        <taxon>Bacteria</taxon>
        <taxon>Bacillati</taxon>
        <taxon>Bacillota</taxon>
        <taxon>Clostridia</taxon>
        <taxon>Eubacteriales</taxon>
        <taxon>Clostridiaceae</taxon>
        <taxon>Crassaminicella</taxon>
    </lineage>
</organism>
<dbReference type="CDD" id="cd00077">
    <property type="entry name" value="HDc"/>
    <property type="match status" value="1"/>
</dbReference>
<dbReference type="InterPro" id="IPR006675">
    <property type="entry name" value="HDIG_dom"/>
</dbReference>
<evidence type="ECO:0000313" key="3">
    <source>
        <dbReference type="Proteomes" id="UP000886818"/>
    </source>
</evidence>
<dbReference type="InterPro" id="IPR003607">
    <property type="entry name" value="HD/PDEase_dom"/>
</dbReference>
<evidence type="ECO:0000259" key="1">
    <source>
        <dbReference type="PROSITE" id="PS51832"/>
    </source>
</evidence>
<dbReference type="PANTHER" id="PTHR43155:SF2">
    <property type="entry name" value="CYCLIC DI-GMP PHOSPHODIESTERASE PA4108"/>
    <property type="match status" value="1"/>
</dbReference>
<dbReference type="RefSeq" id="WP_218283535.1">
    <property type="nucleotide sequence ID" value="NZ_CP078093.1"/>
</dbReference>
<keyword evidence="3" id="KW-1185">Reference proteome</keyword>
<accession>A0ABX8REI6</accession>
<dbReference type="PANTHER" id="PTHR43155">
    <property type="entry name" value="CYCLIC DI-GMP PHOSPHODIESTERASE PA4108-RELATED"/>
    <property type="match status" value="1"/>
</dbReference>
<protein>
    <submittedName>
        <fullName evidence="2">HD domain-containing protein</fullName>
    </submittedName>
</protein>
<dbReference type="NCBIfam" id="TIGR00277">
    <property type="entry name" value="HDIG"/>
    <property type="match status" value="1"/>
</dbReference>
<dbReference type="SMART" id="SM00471">
    <property type="entry name" value="HDc"/>
    <property type="match status" value="1"/>
</dbReference>
<dbReference type="Proteomes" id="UP000886818">
    <property type="component" value="Chromosome"/>
</dbReference>
<dbReference type="InterPro" id="IPR037522">
    <property type="entry name" value="HD_GYP_dom"/>
</dbReference>